<evidence type="ECO:0000256" key="5">
    <source>
        <dbReference type="PIRSR" id="PIRSR001227-2"/>
    </source>
</evidence>
<dbReference type="STRING" id="262209.AWH69_13050"/>
<keyword evidence="5" id="KW-0479">Metal-binding</keyword>
<dbReference type="GO" id="GO:0017000">
    <property type="term" value="P:antibiotic biosynthetic process"/>
    <property type="evidence" value="ECO:0007669"/>
    <property type="project" value="InterPro"/>
</dbReference>
<keyword evidence="2" id="KW-0378">Hydrolase</keyword>
<evidence type="ECO:0000256" key="4">
    <source>
        <dbReference type="PIRSR" id="PIRSR001227-1"/>
    </source>
</evidence>
<protein>
    <submittedName>
        <fullName evidence="7">Penicillin amidase</fullName>
    </submittedName>
</protein>
<dbReference type="PIRSF" id="PIRSF001227">
    <property type="entry name" value="Pen_acylase"/>
    <property type="match status" value="1"/>
</dbReference>
<dbReference type="Gene3D" id="3.60.20.10">
    <property type="entry name" value="Glutamine Phosphoribosylpyrophosphate, subunit 1, domain 1"/>
    <property type="match status" value="1"/>
</dbReference>
<comment type="caution">
    <text evidence="7">The sequence shown here is derived from an EMBL/GenBank/DDBJ whole genome shotgun (WGS) entry which is preliminary data.</text>
</comment>
<dbReference type="SUPFAM" id="SSF56235">
    <property type="entry name" value="N-terminal nucleophile aminohydrolases (Ntn hydrolases)"/>
    <property type="match status" value="1"/>
</dbReference>
<dbReference type="InterPro" id="IPR023343">
    <property type="entry name" value="Penicillin_amidase_dom1"/>
</dbReference>
<organism evidence="7 8">
    <name type="scientific">Janibacter melonis</name>
    <dbReference type="NCBI Taxonomy" id="262209"/>
    <lineage>
        <taxon>Bacteria</taxon>
        <taxon>Bacillati</taxon>
        <taxon>Actinomycetota</taxon>
        <taxon>Actinomycetes</taxon>
        <taxon>Micrococcales</taxon>
        <taxon>Intrasporangiaceae</taxon>
        <taxon>Janibacter</taxon>
    </lineage>
</organism>
<comment type="cofactor">
    <cofactor evidence="5">
        <name>Ca(2+)</name>
        <dbReference type="ChEBI" id="CHEBI:29108"/>
    </cofactor>
    <text evidence="5">Binds 1 Ca(2+) ion per dimer.</text>
</comment>
<dbReference type="GO" id="GO:0046872">
    <property type="term" value="F:metal ion binding"/>
    <property type="evidence" value="ECO:0007669"/>
    <property type="project" value="UniProtKB-KW"/>
</dbReference>
<feature type="compositionally biased region" description="Low complexity" evidence="6">
    <location>
        <begin position="245"/>
        <end position="254"/>
    </location>
</feature>
<evidence type="ECO:0000256" key="2">
    <source>
        <dbReference type="ARBA" id="ARBA00022801"/>
    </source>
</evidence>
<feature type="region of interest" description="Disordered" evidence="6">
    <location>
        <begin position="507"/>
        <end position="531"/>
    </location>
</feature>
<dbReference type="Gene3D" id="1.10.1400.10">
    <property type="match status" value="1"/>
</dbReference>
<dbReference type="InterPro" id="IPR002692">
    <property type="entry name" value="S45"/>
</dbReference>
<dbReference type="InterPro" id="IPR014395">
    <property type="entry name" value="Pen/GL7ACA/AHL_acylase"/>
</dbReference>
<reference evidence="7 8" key="1">
    <citation type="submission" date="2016-01" db="EMBL/GenBank/DDBJ databases">
        <title>Janibacter melonis strain CD11_4 genome sequencing and assembly.</title>
        <authorList>
            <person name="Nair G.R."/>
            <person name="Kaur G."/>
            <person name="Chander A.M."/>
            <person name="Mayilraj S."/>
        </authorList>
    </citation>
    <scope>NUCLEOTIDE SEQUENCE [LARGE SCALE GENOMIC DNA]</scope>
    <source>
        <strain evidence="7 8">CD11-4</strain>
    </source>
</reference>
<dbReference type="Proteomes" id="UP000076976">
    <property type="component" value="Unassembled WGS sequence"/>
</dbReference>
<dbReference type="PANTHER" id="PTHR34218:SF4">
    <property type="entry name" value="ACYL-HOMOSERINE LACTONE ACYLASE QUIP"/>
    <property type="match status" value="1"/>
</dbReference>
<comment type="similarity">
    <text evidence="1">Belongs to the peptidase S45 family.</text>
</comment>
<name>A0A176QA74_9MICO</name>
<dbReference type="InterPro" id="IPR043146">
    <property type="entry name" value="Penicillin_amidase_N_B-knob"/>
</dbReference>
<dbReference type="AlphaFoldDB" id="A0A176QA74"/>
<evidence type="ECO:0000256" key="6">
    <source>
        <dbReference type="SAM" id="MobiDB-lite"/>
    </source>
</evidence>
<keyword evidence="8" id="KW-1185">Reference proteome</keyword>
<feature type="binding site" evidence="5">
    <location>
        <position position="191"/>
    </location>
    <ligand>
        <name>Ca(2+)</name>
        <dbReference type="ChEBI" id="CHEBI:29108"/>
    </ligand>
</feature>
<sequence>MLIAAAVVLVVVLALSVLAWMQVSRTQPKTSGTLQISGLSAPVTVVRDDRGVPDIYADTLGDLMRAQGYVHAQDRFFEMDLRRHITAGRLAEMVGEPGVETDRVIRTMGWRRVAEAELPMLEPSTRQALQEYAEGVNAWISDQGEPGDMALEYTVLGQQNPDYRVEQWSAVDSLAWLKAMAWDLRGNYDEELTRARLSGSVSESMLSDLFPPYDSESHQPILSVDEWPPRAGSSSKGGAQFVAATSRPSSTPSPKGEPAGSSTPEPELSDDETRRVLASTQQAVDTVPQLLGQGEGIGSNSWVVSGERSSTGKPLLANDPHLGISMPGIWYQVGLHCREVTAACPLEVSGYSFAGLPGVVIGHNADIAWGFTNLGPDVTDFYLELVDDDAGRYMRDGKQVALTTRREVIKVAGGDDVEMTVRSTTHGPIMSDVLPGVAEAGEQGDGEGVADQAVSLAWTALTPSTTADAIFALNTASGWDEFREAARDFSVPSQNLVYADTEGNIGYQAPGAIPERRDRGDGVTPGELPSPGWDSRYDWQGFVDFEDLPWMLNPQDGVVVTANQMVTERRRPYLTSDWDYGYRAQRILDLLTSEEKVTPEKMLRIQDDSRNEFAPTLVPHLMRITLDDPFVTEARDLLAEWDYTQPAGPGEDSAAAAYFNAVWSNVVRLTFNDDLPTDLQASGGSTQMQSVTALLGKPRSAWWDNRLTPGLVEGRDEILRQAMVDARLELTKRLGKEPVDWQWGQLHTADFEHQVLGGEGVPGPVRALFNRGGYEVAGGSSIVNATSWDASKGYEVTAAPSMRMVVDLGDLDASRWVNQTGQSGRPFSDHYTDQADAWASGETYPWGFSESAVQEAKDDELVLEPKKE</sequence>
<dbReference type="CDD" id="cd03747">
    <property type="entry name" value="Ntn_PGA_like"/>
    <property type="match status" value="1"/>
</dbReference>
<feature type="region of interest" description="Disordered" evidence="6">
    <location>
        <begin position="223"/>
        <end position="272"/>
    </location>
</feature>
<dbReference type="Gene3D" id="1.10.439.10">
    <property type="entry name" value="Penicillin Amidohydrolase, domain 1"/>
    <property type="match status" value="1"/>
</dbReference>
<feature type="binding site" evidence="5">
    <location>
        <position position="380"/>
    </location>
    <ligand>
        <name>Ca(2+)</name>
        <dbReference type="ChEBI" id="CHEBI:29108"/>
    </ligand>
</feature>
<dbReference type="PANTHER" id="PTHR34218">
    <property type="entry name" value="PEPTIDASE S45 PENICILLIN AMIDASE"/>
    <property type="match status" value="1"/>
</dbReference>
<accession>A0A176QA74</accession>
<dbReference type="GO" id="GO:0016811">
    <property type="term" value="F:hydrolase activity, acting on carbon-nitrogen (but not peptide) bonds, in linear amides"/>
    <property type="evidence" value="ECO:0007669"/>
    <property type="project" value="InterPro"/>
</dbReference>
<dbReference type="InterPro" id="IPR043147">
    <property type="entry name" value="Penicillin_amidase_A-knob"/>
</dbReference>
<keyword evidence="3" id="KW-0865">Zymogen</keyword>
<dbReference type="Gene3D" id="2.30.120.10">
    <property type="match status" value="1"/>
</dbReference>
<dbReference type="InterPro" id="IPR029055">
    <property type="entry name" value="Ntn_hydrolases_N"/>
</dbReference>
<evidence type="ECO:0000313" key="7">
    <source>
        <dbReference type="EMBL" id="OAB86575.1"/>
    </source>
</evidence>
<proteinExistence type="inferred from homology"/>
<dbReference type="Pfam" id="PF01804">
    <property type="entry name" value="Penicil_amidase"/>
    <property type="match status" value="1"/>
</dbReference>
<feature type="binding site" evidence="5">
    <location>
        <position position="377"/>
    </location>
    <ligand>
        <name>Ca(2+)</name>
        <dbReference type="ChEBI" id="CHEBI:29108"/>
    </ligand>
</feature>
<dbReference type="EMBL" id="LQZG01000004">
    <property type="protein sequence ID" value="OAB86575.1"/>
    <property type="molecule type" value="Genomic_DNA"/>
</dbReference>
<evidence type="ECO:0000256" key="3">
    <source>
        <dbReference type="ARBA" id="ARBA00023145"/>
    </source>
</evidence>
<gene>
    <name evidence="7" type="ORF">AWH69_13050</name>
</gene>
<evidence type="ECO:0000256" key="1">
    <source>
        <dbReference type="ARBA" id="ARBA00006586"/>
    </source>
</evidence>
<evidence type="ECO:0000313" key="8">
    <source>
        <dbReference type="Proteomes" id="UP000076976"/>
    </source>
</evidence>
<feature type="active site" description="Nucleophile" evidence="4">
    <location>
        <position position="299"/>
    </location>
</feature>
<keyword evidence="5" id="KW-0106">Calcium</keyword>